<dbReference type="InterPro" id="IPR006861">
    <property type="entry name" value="HABP4_PAIRBP1-bd"/>
</dbReference>
<dbReference type="Pfam" id="PF04774">
    <property type="entry name" value="HABP4_PAI-RBP1"/>
    <property type="match status" value="1"/>
</dbReference>
<dbReference type="Gene3D" id="6.10.140.1040">
    <property type="match status" value="1"/>
</dbReference>
<proteinExistence type="predicted"/>
<dbReference type="AlphaFoldDB" id="A0A8J6E1G2"/>
<dbReference type="Proteomes" id="UP000717585">
    <property type="component" value="Unassembled WGS sequence"/>
</dbReference>
<feature type="region of interest" description="Disordered" evidence="1">
    <location>
        <begin position="1"/>
        <end position="50"/>
    </location>
</feature>
<evidence type="ECO:0000259" key="2">
    <source>
        <dbReference type="Pfam" id="PF04774"/>
    </source>
</evidence>
<dbReference type="OrthoDB" id="784393at2759"/>
<evidence type="ECO:0000313" key="3">
    <source>
        <dbReference type="EMBL" id="KAG9390592.1"/>
    </source>
</evidence>
<organism evidence="3 4">
    <name type="scientific">Carpediemonas membranifera</name>
    <dbReference type="NCBI Taxonomy" id="201153"/>
    <lineage>
        <taxon>Eukaryota</taxon>
        <taxon>Metamonada</taxon>
        <taxon>Carpediemonas-like organisms</taxon>
        <taxon>Carpediemonas</taxon>
    </lineage>
</organism>
<feature type="domain" description="Hyaluronan/mRNA-binding protein" evidence="2">
    <location>
        <begin position="2"/>
        <end position="39"/>
    </location>
</feature>
<reference evidence="3" key="1">
    <citation type="submission" date="2021-05" db="EMBL/GenBank/DDBJ databases">
        <title>A free-living protist that lacks canonical eukaryotic 1 DNA replication and segregation systems.</title>
        <authorList>
            <person name="Salas-Leiva D.E."/>
            <person name="Tromer E.C."/>
            <person name="Curtis B.A."/>
            <person name="Jerlstrom-Hultqvist J."/>
            <person name="Kolisko M."/>
            <person name="Yi Z."/>
            <person name="Salas-Leiva J.S."/>
            <person name="Gallot-Lavallee L."/>
            <person name="Kops G.J.P.L."/>
            <person name="Archibald J.M."/>
            <person name="Simpson A.G.B."/>
            <person name="Roger A.J."/>
        </authorList>
    </citation>
    <scope>NUCLEOTIDE SEQUENCE</scope>
    <source>
        <strain evidence="3">BICM</strain>
    </source>
</reference>
<gene>
    <name evidence="3" type="ORF">J8273_7943</name>
</gene>
<comment type="caution">
    <text evidence="3">The sequence shown here is derived from an EMBL/GenBank/DDBJ whole genome shotgun (WGS) entry which is preliminary data.</text>
</comment>
<keyword evidence="4" id="KW-1185">Reference proteome</keyword>
<evidence type="ECO:0000313" key="4">
    <source>
        <dbReference type="Proteomes" id="UP000717585"/>
    </source>
</evidence>
<evidence type="ECO:0000256" key="1">
    <source>
        <dbReference type="SAM" id="MobiDB-lite"/>
    </source>
</evidence>
<sequence>MGKREFDRHSGTGRGHEERKDGFAGWGEKDKNVEGGEKLDPHDPMFEEKE</sequence>
<accession>A0A8J6E1G2</accession>
<name>A0A8J6E1G2_9EUKA</name>
<protein>
    <recommendedName>
        <fullName evidence="2">Hyaluronan/mRNA-binding protein domain-containing protein</fullName>
    </recommendedName>
</protein>
<dbReference type="EMBL" id="JAHDYR010000064">
    <property type="protein sequence ID" value="KAG9390592.1"/>
    <property type="molecule type" value="Genomic_DNA"/>
</dbReference>